<keyword evidence="2" id="KW-0808">Transferase</keyword>
<proteinExistence type="predicted"/>
<dbReference type="RefSeq" id="WP_377336303.1">
    <property type="nucleotide sequence ID" value="NZ_JBHSGB010000017.1"/>
</dbReference>
<dbReference type="Pfam" id="PF04230">
    <property type="entry name" value="PS_pyruv_trans"/>
    <property type="match status" value="1"/>
</dbReference>
<dbReference type="EMBL" id="JBHSGB010000017">
    <property type="protein sequence ID" value="MFC4656845.1"/>
    <property type="molecule type" value="Genomic_DNA"/>
</dbReference>
<sequence>MTFIEIRGVQFVNKGAELMLHAVLQQLRQRWPQAQVVLQTGANSPYQARALLGAYQKAGLRLFGVEMNAYSHYLPKKLRQWLIRQFGIVTEADIDVVLDASGFAYGDQWPEAHGLYLADELKRFAKRGKAYVFLPQAFGPFSREKERQALAEALPLARLVLARDPQSLQHLRALCPQGNIQQAPDFTNLVQGASLVPALPANTLTMIPNYQMLSPRNSDQRWQNSYLPMLIHLMLRALEQGMQVLVLNHEGNKDQELCEALVAASQGRATLRQEAAPLVVKALIGQSKAVICSRFHGCVSALSQGIPCIGTSWSHKYQALFADYLQQRFLLDPGLSESQLAELMDELQDLPAEPLLQASALLKLQSEQMWNLVMQALSEQRSPSAVNG</sequence>
<evidence type="ECO:0000259" key="1">
    <source>
        <dbReference type="Pfam" id="PF04230"/>
    </source>
</evidence>
<gene>
    <name evidence="2" type="ORF">ACFO3I_17640</name>
</gene>
<dbReference type="GO" id="GO:0016740">
    <property type="term" value="F:transferase activity"/>
    <property type="evidence" value="ECO:0007669"/>
    <property type="project" value="UniProtKB-KW"/>
</dbReference>
<name>A0ABV9JRJ0_9GAMM</name>
<comment type="caution">
    <text evidence="2">The sequence shown here is derived from an EMBL/GenBank/DDBJ whole genome shotgun (WGS) entry which is preliminary data.</text>
</comment>
<evidence type="ECO:0000313" key="2">
    <source>
        <dbReference type="EMBL" id="MFC4656845.1"/>
    </source>
</evidence>
<keyword evidence="3" id="KW-1185">Reference proteome</keyword>
<accession>A0ABV9JRJ0</accession>
<evidence type="ECO:0000313" key="3">
    <source>
        <dbReference type="Proteomes" id="UP001595962"/>
    </source>
</evidence>
<organism evidence="2 3">
    <name type="scientific">Rheinheimera marina</name>
    <dbReference type="NCBI Taxonomy" id="1774958"/>
    <lineage>
        <taxon>Bacteria</taxon>
        <taxon>Pseudomonadati</taxon>
        <taxon>Pseudomonadota</taxon>
        <taxon>Gammaproteobacteria</taxon>
        <taxon>Chromatiales</taxon>
        <taxon>Chromatiaceae</taxon>
        <taxon>Rheinheimera</taxon>
    </lineage>
</organism>
<dbReference type="PANTHER" id="PTHR36836">
    <property type="entry name" value="COLANIC ACID BIOSYNTHESIS PROTEIN WCAK"/>
    <property type="match status" value="1"/>
</dbReference>
<protein>
    <submittedName>
        <fullName evidence="2">Polysaccharide pyruvyl transferase family protein</fullName>
    </submittedName>
</protein>
<dbReference type="PANTHER" id="PTHR36836:SF1">
    <property type="entry name" value="COLANIC ACID BIOSYNTHESIS PROTEIN WCAK"/>
    <property type="match status" value="1"/>
</dbReference>
<feature type="domain" description="Polysaccharide pyruvyl transferase" evidence="1">
    <location>
        <begin position="13"/>
        <end position="315"/>
    </location>
</feature>
<dbReference type="Proteomes" id="UP001595962">
    <property type="component" value="Unassembled WGS sequence"/>
</dbReference>
<reference evidence="3" key="1">
    <citation type="journal article" date="2019" name="Int. J. Syst. Evol. Microbiol.">
        <title>The Global Catalogue of Microorganisms (GCM) 10K type strain sequencing project: providing services to taxonomists for standard genome sequencing and annotation.</title>
        <authorList>
            <consortium name="The Broad Institute Genomics Platform"/>
            <consortium name="The Broad Institute Genome Sequencing Center for Infectious Disease"/>
            <person name="Wu L."/>
            <person name="Ma J."/>
        </authorList>
    </citation>
    <scope>NUCLEOTIDE SEQUENCE [LARGE SCALE GENOMIC DNA]</scope>
    <source>
        <strain evidence="3">DT28</strain>
    </source>
</reference>
<dbReference type="InterPro" id="IPR007345">
    <property type="entry name" value="Polysacch_pyruvyl_Trfase"/>
</dbReference>